<keyword evidence="3" id="KW-0472">Membrane</keyword>
<comment type="similarity">
    <text evidence="1">Belongs to the LytR/CpsA/Psr (LCP) family.</text>
</comment>
<dbReference type="eggNOG" id="COG1316">
    <property type="taxonomic scope" value="Bacteria"/>
</dbReference>
<keyword evidence="3" id="KW-1133">Transmembrane helix</keyword>
<keyword evidence="3" id="KW-0812">Transmembrane</keyword>
<dbReference type="HOGENOM" id="CLU_065951_0_0_11"/>
<evidence type="ECO:0000313" key="6">
    <source>
        <dbReference type="Proteomes" id="UP000006461"/>
    </source>
</evidence>
<dbReference type="STRING" id="477641.MODMU_4390"/>
<feature type="region of interest" description="Disordered" evidence="2">
    <location>
        <begin position="1"/>
        <end position="24"/>
    </location>
</feature>
<evidence type="ECO:0000256" key="2">
    <source>
        <dbReference type="SAM" id="MobiDB-lite"/>
    </source>
</evidence>
<gene>
    <name evidence="5" type="ordered locus">MODMU_4390</name>
</gene>
<dbReference type="PANTHER" id="PTHR33392">
    <property type="entry name" value="POLYISOPRENYL-TEICHOIC ACID--PEPTIDOGLYCAN TEICHOIC ACID TRANSFERASE TAGU"/>
    <property type="match status" value="1"/>
</dbReference>
<dbReference type="Gene3D" id="3.40.630.190">
    <property type="entry name" value="LCP protein"/>
    <property type="match status" value="1"/>
</dbReference>
<dbReference type="OrthoDB" id="4865223at2"/>
<dbReference type="PANTHER" id="PTHR33392:SF6">
    <property type="entry name" value="POLYISOPRENYL-TEICHOIC ACID--PEPTIDOGLYCAN TEICHOIC ACID TRANSFERASE TAGU"/>
    <property type="match status" value="1"/>
</dbReference>
<accession>I4F2B1</accession>
<dbReference type="KEGG" id="mmar:MODMU_4390"/>
<evidence type="ECO:0000256" key="1">
    <source>
        <dbReference type="ARBA" id="ARBA00006068"/>
    </source>
</evidence>
<name>I4F2B1_MODI5</name>
<dbReference type="Pfam" id="PF03816">
    <property type="entry name" value="LytR_cpsA_psr"/>
    <property type="match status" value="1"/>
</dbReference>
<dbReference type="OMA" id="CSIGIDA"/>
<dbReference type="NCBIfam" id="TIGR00350">
    <property type="entry name" value="lytR_cpsA_psr"/>
    <property type="match status" value="1"/>
</dbReference>
<feature type="domain" description="Cell envelope-related transcriptional attenuator" evidence="4">
    <location>
        <begin position="103"/>
        <end position="217"/>
    </location>
</feature>
<evidence type="ECO:0000313" key="5">
    <source>
        <dbReference type="EMBL" id="CCH89774.1"/>
    </source>
</evidence>
<evidence type="ECO:0000259" key="4">
    <source>
        <dbReference type="Pfam" id="PF03816"/>
    </source>
</evidence>
<dbReference type="InterPro" id="IPR004474">
    <property type="entry name" value="LytR_CpsA_psr"/>
</dbReference>
<dbReference type="Proteomes" id="UP000006461">
    <property type="component" value="Chromosome"/>
</dbReference>
<evidence type="ECO:0000256" key="3">
    <source>
        <dbReference type="SAM" id="Phobius"/>
    </source>
</evidence>
<dbReference type="EMBL" id="FO203431">
    <property type="protein sequence ID" value="CCH89774.1"/>
    <property type="molecule type" value="Genomic_DNA"/>
</dbReference>
<feature type="transmembrane region" description="Helical" evidence="3">
    <location>
        <begin position="29"/>
        <end position="51"/>
    </location>
</feature>
<dbReference type="AlphaFoldDB" id="I4F2B1"/>
<reference evidence="5 6" key="1">
    <citation type="journal article" date="2012" name="J. Bacteriol.">
        <title>Genome Sequence of Radiation-Resistant Modestobacter marinus Strain BC501, a Representative Actinobacterium That Thrives on Calcareous Stone Surfaces.</title>
        <authorList>
            <person name="Normand P."/>
            <person name="Gury J."/>
            <person name="Pujic P."/>
            <person name="Chouaia B."/>
            <person name="Crotti E."/>
            <person name="Brusetti L."/>
            <person name="Daffonchio D."/>
            <person name="Vacherie B."/>
            <person name="Barbe V."/>
            <person name="Medigue C."/>
            <person name="Calteau A."/>
            <person name="Ghodhbane-Gtari F."/>
            <person name="Essoussi I."/>
            <person name="Nouioui I."/>
            <person name="Abbassi-Ghozzi I."/>
            <person name="Gtari M."/>
        </authorList>
    </citation>
    <scope>NUCLEOTIDE SEQUENCE [LARGE SCALE GENOMIC DNA]</scope>
    <source>
        <strain evidence="6">BC 501</strain>
    </source>
</reference>
<proteinExistence type="inferred from homology"/>
<sequence length="326" mass="33083">MTSSSTADAGQGPPDRRSPRPASVTRRRLLRAGAGLLVSLALLLGADLTVLTHRIDRLDVDLPAGTGSTWVVLGLDSRADLPAGASASDFGTADLVPGSRADVVLVLRETDQGLQVLSVPRDVAVRTGGRPDRLALTWLSGPQTTVDALCTLGIPTDHLVTVDLAGFAAVVDAAGGLTVDVPAPVRDPAAGLLLDTAGRQHVDGATALAMVRSRHPEALVDGAWTPAPVDPDGRATAAGTVLSALASAARSAAWRPWRAQHVAWAASGALTVDSGTSSRELAALATEHVGPVEVLPVGPPRGGTVVRSPTAETASAVEAAGLSCSR</sequence>
<protein>
    <submittedName>
        <fullName evidence="5">Cell envelope-related function transcriptional attenuator common domain</fullName>
    </submittedName>
</protein>
<keyword evidence="6" id="KW-1185">Reference proteome</keyword>
<dbReference type="InterPro" id="IPR050922">
    <property type="entry name" value="LytR/CpsA/Psr_CW_biosynth"/>
</dbReference>
<organism evidence="5 6">
    <name type="scientific">Modestobacter italicus (strain DSM 44449 / CECT 9708 / BC 501)</name>
    <dbReference type="NCBI Taxonomy" id="2732864"/>
    <lineage>
        <taxon>Bacteria</taxon>
        <taxon>Bacillati</taxon>
        <taxon>Actinomycetota</taxon>
        <taxon>Actinomycetes</taxon>
        <taxon>Geodermatophilales</taxon>
        <taxon>Geodermatophilaceae</taxon>
        <taxon>Modestobacter</taxon>
    </lineage>
</organism>